<dbReference type="STRING" id="493475.GARC_3519"/>
<accession>K6YUU3</accession>
<evidence type="ECO:0000256" key="1">
    <source>
        <dbReference type="ARBA" id="ARBA00001947"/>
    </source>
</evidence>
<evidence type="ECO:0000256" key="11">
    <source>
        <dbReference type="ARBA" id="ARBA00049558"/>
    </source>
</evidence>
<reference evidence="17 18" key="1">
    <citation type="journal article" date="2017" name="Antonie Van Leeuwenhoek">
        <title>Rhizobium rhizosphaerae sp. nov., a novel species isolated from rice rhizosphere.</title>
        <authorList>
            <person name="Zhao J.J."/>
            <person name="Zhang J."/>
            <person name="Zhang R.J."/>
            <person name="Zhang C.W."/>
            <person name="Yin H.Q."/>
            <person name="Zhang X.X."/>
        </authorList>
    </citation>
    <scope>NUCLEOTIDE SEQUENCE [LARGE SCALE GENOMIC DNA]</scope>
    <source>
        <strain evidence="17 18">BSs20135</strain>
    </source>
</reference>
<dbReference type="NCBIfam" id="NF004064">
    <property type="entry name" value="PRK05578.1"/>
    <property type="match status" value="1"/>
</dbReference>
<evidence type="ECO:0000256" key="7">
    <source>
        <dbReference type="ARBA" id="ARBA00022801"/>
    </source>
</evidence>
<evidence type="ECO:0000313" key="18">
    <source>
        <dbReference type="Proteomes" id="UP000006327"/>
    </source>
</evidence>
<evidence type="ECO:0000259" key="16">
    <source>
        <dbReference type="PROSITE" id="PS51747"/>
    </source>
</evidence>
<dbReference type="PROSITE" id="PS51747">
    <property type="entry name" value="CYT_DCMP_DEAMINASES_2"/>
    <property type="match status" value="1"/>
</dbReference>
<dbReference type="GO" id="GO:0072527">
    <property type="term" value="P:pyrimidine-containing compound metabolic process"/>
    <property type="evidence" value="ECO:0007669"/>
    <property type="project" value="UniProtKB-ARBA"/>
</dbReference>
<dbReference type="PANTHER" id="PTHR11644:SF2">
    <property type="entry name" value="CYTIDINE DEAMINASE"/>
    <property type="match status" value="1"/>
</dbReference>
<dbReference type="InterPro" id="IPR016192">
    <property type="entry name" value="APOBEC/CMP_deaminase_Zn-bd"/>
</dbReference>
<keyword evidence="6 14" id="KW-0479">Metal-binding</keyword>
<dbReference type="Pfam" id="PF00383">
    <property type="entry name" value="dCMP_cyt_deam_1"/>
    <property type="match status" value="1"/>
</dbReference>
<comment type="similarity">
    <text evidence="3 15">Belongs to the cytidine and deoxycytidylate deaminase family.</text>
</comment>
<evidence type="ECO:0000256" key="13">
    <source>
        <dbReference type="PIRSR" id="PIRSR606262-2"/>
    </source>
</evidence>
<evidence type="ECO:0000256" key="5">
    <source>
        <dbReference type="ARBA" id="ARBA00018266"/>
    </source>
</evidence>
<proteinExistence type="inferred from homology"/>
<dbReference type="Proteomes" id="UP000006327">
    <property type="component" value="Unassembled WGS sequence"/>
</dbReference>
<dbReference type="InterPro" id="IPR050202">
    <property type="entry name" value="Cyt/Deoxycyt_deaminase"/>
</dbReference>
<evidence type="ECO:0000256" key="14">
    <source>
        <dbReference type="PIRSR" id="PIRSR606262-3"/>
    </source>
</evidence>
<dbReference type="GO" id="GO:0055086">
    <property type="term" value="P:nucleobase-containing small molecule metabolic process"/>
    <property type="evidence" value="ECO:0007669"/>
    <property type="project" value="UniProtKB-ARBA"/>
</dbReference>
<dbReference type="FunFam" id="3.40.140.10:FF:000008">
    <property type="entry name" value="Cytidine deaminase"/>
    <property type="match status" value="1"/>
</dbReference>
<dbReference type="SUPFAM" id="SSF53927">
    <property type="entry name" value="Cytidine deaminase-like"/>
    <property type="match status" value="1"/>
</dbReference>
<dbReference type="EC" id="3.5.4.5" evidence="4 15"/>
<feature type="binding site" evidence="14">
    <location>
        <position position="92"/>
    </location>
    <ligand>
        <name>Zn(2+)</name>
        <dbReference type="ChEBI" id="CHEBI:29105"/>
        <note>catalytic</note>
    </ligand>
</feature>
<dbReference type="CDD" id="cd01283">
    <property type="entry name" value="cytidine_deaminase"/>
    <property type="match status" value="1"/>
</dbReference>
<sequence>MTLNLTAEHKMLLALATKAQKNAHAPYSNFHVGAAILDENAQHHACCNVENAAYPLGQCAEAGAISAMIAAGSKQIKQILIVSPNNNFCPPCGGCRQKIAEFANAETEVHMATKSGDIKTVKFTELLPLAFGFDKKD</sequence>
<dbReference type="NCBIfam" id="TIGR01354">
    <property type="entry name" value="cyt_deam_tetra"/>
    <property type="match status" value="1"/>
</dbReference>
<comment type="cofactor">
    <cofactor evidence="1 14 15">
        <name>Zn(2+)</name>
        <dbReference type="ChEBI" id="CHEBI:29105"/>
    </cofactor>
</comment>
<comment type="function">
    <text evidence="2 15">This enzyme scavenges exogenous and endogenous cytidine and 2'-deoxycytidine for UMP synthesis.</text>
</comment>
<keyword evidence="8 14" id="KW-0862">Zinc</keyword>
<dbReference type="eggNOG" id="COG0295">
    <property type="taxonomic scope" value="Bacteria"/>
</dbReference>
<dbReference type="RefSeq" id="WP_007622423.1">
    <property type="nucleotide sequence ID" value="NZ_BAEO01000054.1"/>
</dbReference>
<comment type="catalytic activity">
    <reaction evidence="11 15">
        <text>cytidine + H2O + H(+) = uridine + NH4(+)</text>
        <dbReference type="Rhea" id="RHEA:16069"/>
        <dbReference type="ChEBI" id="CHEBI:15377"/>
        <dbReference type="ChEBI" id="CHEBI:15378"/>
        <dbReference type="ChEBI" id="CHEBI:16704"/>
        <dbReference type="ChEBI" id="CHEBI:17562"/>
        <dbReference type="ChEBI" id="CHEBI:28938"/>
        <dbReference type="EC" id="3.5.4.5"/>
    </reaction>
</comment>
<comment type="catalytic activity">
    <reaction evidence="10 15">
        <text>2'-deoxycytidine + H2O + H(+) = 2'-deoxyuridine + NH4(+)</text>
        <dbReference type="Rhea" id="RHEA:13433"/>
        <dbReference type="ChEBI" id="CHEBI:15377"/>
        <dbReference type="ChEBI" id="CHEBI:15378"/>
        <dbReference type="ChEBI" id="CHEBI:15698"/>
        <dbReference type="ChEBI" id="CHEBI:16450"/>
        <dbReference type="ChEBI" id="CHEBI:28938"/>
        <dbReference type="EC" id="3.5.4.5"/>
    </reaction>
</comment>
<gene>
    <name evidence="17" type="primary">cdd</name>
    <name evidence="17" type="ORF">GARC_3519</name>
</gene>
<dbReference type="InterPro" id="IPR006262">
    <property type="entry name" value="Cyt_deam_tetra"/>
</dbReference>
<dbReference type="AlphaFoldDB" id="K6YUU3"/>
<evidence type="ECO:0000256" key="6">
    <source>
        <dbReference type="ARBA" id="ARBA00022723"/>
    </source>
</evidence>
<evidence type="ECO:0000256" key="8">
    <source>
        <dbReference type="ARBA" id="ARBA00022833"/>
    </source>
</evidence>
<dbReference type="GO" id="GO:0004126">
    <property type="term" value="F:cytidine deaminase activity"/>
    <property type="evidence" value="ECO:0007669"/>
    <property type="project" value="UniProtKB-UniRule"/>
</dbReference>
<protein>
    <recommendedName>
        <fullName evidence="5 15">Cytidine deaminase</fullName>
        <ecNumber evidence="4 15">3.5.4.5</ecNumber>
    </recommendedName>
    <alternativeName>
        <fullName evidence="9 15">Cytidine aminohydrolase</fullName>
    </alternativeName>
</protein>
<keyword evidence="7 15" id="KW-0378">Hydrolase</keyword>
<dbReference type="PROSITE" id="PS00903">
    <property type="entry name" value="CYT_DCMP_DEAMINASES_1"/>
    <property type="match status" value="1"/>
</dbReference>
<evidence type="ECO:0000256" key="9">
    <source>
        <dbReference type="ARBA" id="ARBA00032005"/>
    </source>
</evidence>
<keyword evidence="18" id="KW-1185">Reference proteome</keyword>
<evidence type="ECO:0000256" key="10">
    <source>
        <dbReference type="ARBA" id="ARBA00049252"/>
    </source>
</evidence>
<feature type="binding site" evidence="14">
    <location>
        <position position="59"/>
    </location>
    <ligand>
        <name>Zn(2+)</name>
        <dbReference type="ChEBI" id="CHEBI:29105"/>
        <note>catalytic</note>
    </ligand>
</feature>
<dbReference type="PANTHER" id="PTHR11644">
    <property type="entry name" value="CYTIDINE DEAMINASE"/>
    <property type="match status" value="1"/>
</dbReference>
<feature type="domain" description="CMP/dCMP-type deaminase" evidence="16">
    <location>
        <begin position="7"/>
        <end position="134"/>
    </location>
</feature>
<comment type="caution">
    <text evidence="17">The sequence shown here is derived from an EMBL/GenBank/DDBJ whole genome shotgun (WGS) entry which is preliminary data.</text>
</comment>
<name>K6YUU3_9ALTE</name>
<feature type="active site" description="Proton donor" evidence="12">
    <location>
        <position position="61"/>
    </location>
</feature>
<dbReference type="Gene3D" id="3.40.140.10">
    <property type="entry name" value="Cytidine Deaminase, domain 2"/>
    <property type="match status" value="1"/>
</dbReference>
<dbReference type="GO" id="GO:0042802">
    <property type="term" value="F:identical protein binding"/>
    <property type="evidence" value="ECO:0007669"/>
    <property type="project" value="UniProtKB-ARBA"/>
</dbReference>
<evidence type="ECO:0000256" key="3">
    <source>
        <dbReference type="ARBA" id="ARBA00006576"/>
    </source>
</evidence>
<evidence type="ECO:0000256" key="2">
    <source>
        <dbReference type="ARBA" id="ARBA00003949"/>
    </source>
</evidence>
<dbReference type="OrthoDB" id="9795347at2"/>
<evidence type="ECO:0000256" key="15">
    <source>
        <dbReference type="RuleBase" id="RU364006"/>
    </source>
</evidence>
<dbReference type="EMBL" id="BAEO01000054">
    <property type="protein sequence ID" value="GAC20473.1"/>
    <property type="molecule type" value="Genomic_DNA"/>
</dbReference>
<dbReference type="GO" id="GO:0005829">
    <property type="term" value="C:cytosol"/>
    <property type="evidence" value="ECO:0007669"/>
    <property type="project" value="TreeGrafter"/>
</dbReference>
<organism evidence="17 18">
    <name type="scientific">Paraglaciecola arctica BSs20135</name>
    <dbReference type="NCBI Taxonomy" id="493475"/>
    <lineage>
        <taxon>Bacteria</taxon>
        <taxon>Pseudomonadati</taxon>
        <taxon>Pseudomonadota</taxon>
        <taxon>Gammaproteobacteria</taxon>
        <taxon>Alteromonadales</taxon>
        <taxon>Alteromonadaceae</taxon>
        <taxon>Paraglaciecola</taxon>
    </lineage>
</organism>
<evidence type="ECO:0000256" key="12">
    <source>
        <dbReference type="PIRSR" id="PIRSR606262-1"/>
    </source>
</evidence>
<feature type="binding site" evidence="13">
    <location>
        <begin position="48"/>
        <end position="54"/>
    </location>
    <ligand>
        <name>substrate</name>
    </ligand>
</feature>
<evidence type="ECO:0000313" key="17">
    <source>
        <dbReference type="EMBL" id="GAC20473.1"/>
    </source>
</evidence>
<dbReference type="InterPro" id="IPR016193">
    <property type="entry name" value="Cytidine_deaminase-like"/>
</dbReference>
<evidence type="ECO:0000256" key="4">
    <source>
        <dbReference type="ARBA" id="ARBA00012783"/>
    </source>
</evidence>
<dbReference type="InterPro" id="IPR002125">
    <property type="entry name" value="CMP_dCMP_dom"/>
</dbReference>
<dbReference type="GO" id="GO:0008270">
    <property type="term" value="F:zinc ion binding"/>
    <property type="evidence" value="ECO:0007669"/>
    <property type="project" value="UniProtKB-UniRule"/>
</dbReference>
<feature type="binding site" evidence="14">
    <location>
        <position position="95"/>
    </location>
    <ligand>
        <name>Zn(2+)</name>
        <dbReference type="ChEBI" id="CHEBI:29105"/>
        <note>catalytic</note>
    </ligand>
</feature>